<dbReference type="KEGG" id="ksk:KSE_08680"/>
<name>E4N674_KITSK</name>
<reference evidence="1 2" key="1">
    <citation type="journal article" date="2010" name="DNA Res.">
        <title>Genome sequence of Kitasatospora setae NBRC 14216T: an evolutionary snapshot of the family Streptomycetaceae.</title>
        <authorList>
            <person name="Ichikawa N."/>
            <person name="Oguchi A."/>
            <person name="Ikeda H."/>
            <person name="Ishikawa J."/>
            <person name="Kitani S."/>
            <person name="Watanabe Y."/>
            <person name="Nakamura S."/>
            <person name="Katano Y."/>
            <person name="Kishi E."/>
            <person name="Sasagawa M."/>
            <person name="Ankai A."/>
            <person name="Fukui S."/>
            <person name="Hashimoto Y."/>
            <person name="Kamata S."/>
            <person name="Otoguro M."/>
            <person name="Tanikawa S."/>
            <person name="Nihira T."/>
            <person name="Horinouchi S."/>
            <person name="Ohnishi Y."/>
            <person name="Hayakawa M."/>
            <person name="Kuzuyama T."/>
            <person name="Arisawa A."/>
            <person name="Nomoto F."/>
            <person name="Miura H."/>
            <person name="Takahashi Y."/>
            <person name="Fujita N."/>
        </authorList>
    </citation>
    <scope>NUCLEOTIDE SEQUENCE [LARGE SCALE GENOMIC DNA]</scope>
    <source>
        <strain evidence="2">ATCC 33774 / DSM 43861 / JCM 3304 / KCC A-0304 / NBRC 14216 / KM-6054</strain>
    </source>
</reference>
<organism evidence="1 2">
    <name type="scientific">Kitasatospora setae (strain ATCC 33774 / DSM 43861 / JCM 3304 / KCC A-0304 / NBRC 14216 / KM-6054)</name>
    <name type="common">Streptomyces setae</name>
    <dbReference type="NCBI Taxonomy" id="452652"/>
    <lineage>
        <taxon>Bacteria</taxon>
        <taxon>Bacillati</taxon>
        <taxon>Actinomycetota</taxon>
        <taxon>Actinomycetes</taxon>
        <taxon>Kitasatosporales</taxon>
        <taxon>Streptomycetaceae</taxon>
        <taxon>Kitasatospora</taxon>
    </lineage>
</organism>
<dbReference type="AlphaFoldDB" id="E4N674"/>
<accession>E4N674</accession>
<keyword evidence="2" id="KW-1185">Reference proteome</keyword>
<dbReference type="RefSeq" id="WP_014134024.1">
    <property type="nucleotide sequence ID" value="NC_016109.1"/>
</dbReference>
<evidence type="ECO:0000313" key="1">
    <source>
        <dbReference type="EMBL" id="BAJ26705.1"/>
    </source>
</evidence>
<protein>
    <submittedName>
        <fullName evidence="1">Uncharacterized protein</fullName>
    </submittedName>
</protein>
<dbReference type="Proteomes" id="UP000007076">
    <property type="component" value="Chromosome"/>
</dbReference>
<sequence>MRRRTLLGIGLAGAVGVAVGPRVLGAALAVALPSDSGVGERVADERQFEETGSSYVSSGVRTETDPMARLFDRFGPIEQAHWVLEGPGPAHRPLRAGDAAVYALLRLPAGAVAGLLLGRPTEPAGPLPARDHDRPVADDRAPHALAALAPAGAAWETAPGYPRTANAESASVRFDRATDTLYARAIRPQVPIG</sequence>
<evidence type="ECO:0000313" key="2">
    <source>
        <dbReference type="Proteomes" id="UP000007076"/>
    </source>
</evidence>
<proteinExistence type="predicted"/>
<dbReference type="PATRIC" id="fig|452652.3.peg.855"/>
<dbReference type="HOGENOM" id="CLU_1407132_0_0_11"/>
<dbReference type="eggNOG" id="ENOG50320ZZ">
    <property type="taxonomic scope" value="Bacteria"/>
</dbReference>
<gene>
    <name evidence="1" type="ordered locus">KSE_08680</name>
</gene>
<dbReference type="EMBL" id="AP010968">
    <property type="protein sequence ID" value="BAJ26705.1"/>
    <property type="molecule type" value="Genomic_DNA"/>
</dbReference>